<keyword evidence="3" id="KW-1185">Reference proteome</keyword>
<sequence length="83" mass="9563">MKSQSTKSWCIAFKESEYIEIPLLLGFLRGGGLFCGDLLSYLFMMDVSCKKRGSFVGYPNPFCLSGLWRNRREMDASQRLMSY</sequence>
<evidence type="ECO:0000313" key="3">
    <source>
        <dbReference type="Proteomes" id="UP001054945"/>
    </source>
</evidence>
<evidence type="ECO:0000256" key="1">
    <source>
        <dbReference type="SAM" id="Phobius"/>
    </source>
</evidence>
<dbReference type="EMBL" id="BPLR01017803">
    <property type="protein sequence ID" value="GIY94590.1"/>
    <property type="molecule type" value="Genomic_DNA"/>
</dbReference>
<keyword evidence="1" id="KW-1133">Transmembrane helix</keyword>
<organism evidence="2 3">
    <name type="scientific">Caerostris extrusa</name>
    <name type="common">Bark spider</name>
    <name type="synonym">Caerostris bankana</name>
    <dbReference type="NCBI Taxonomy" id="172846"/>
    <lineage>
        <taxon>Eukaryota</taxon>
        <taxon>Metazoa</taxon>
        <taxon>Ecdysozoa</taxon>
        <taxon>Arthropoda</taxon>
        <taxon>Chelicerata</taxon>
        <taxon>Arachnida</taxon>
        <taxon>Araneae</taxon>
        <taxon>Araneomorphae</taxon>
        <taxon>Entelegynae</taxon>
        <taxon>Araneoidea</taxon>
        <taxon>Araneidae</taxon>
        <taxon>Caerostris</taxon>
    </lineage>
</organism>
<protein>
    <submittedName>
        <fullName evidence="2">Uncharacterized protein</fullName>
    </submittedName>
</protein>
<proteinExistence type="predicted"/>
<dbReference type="Proteomes" id="UP001054945">
    <property type="component" value="Unassembled WGS sequence"/>
</dbReference>
<dbReference type="AlphaFoldDB" id="A0AAV4XKY5"/>
<keyword evidence="1" id="KW-0472">Membrane</keyword>
<evidence type="ECO:0000313" key="2">
    <source>
        <dbReference type="EMBL" id="GIY94590.1"/>
    </source>
</evidence>
<keyword evidence="1" id="KW-0812">Transmembrane</keyword>
<name>A0AAV4XKY5_CAEEX</name>
<gene>
    <name evidence="2" type="ORF">CEXT_5501</name>
</gene>
<accession>A0AAV4XKY5</accession>
<comment type="caution">
    <text evidence="2">The sequence shown here is derived from an EMBL/GenBank/DDBJ whole genome shotgun (WGS) entry which is preliminary data.</text>
</comment>
<reference evidence="2 3" key="1">
    <citation type="submission" date="2021-06" db="EMBL/GenBank/DDBJ databases">
        <title>Caerostris extrusa draft genome.</title>
        <authorList>
            <person name="Kono N."/>
            <person name="Arakawa K."/>
        </authorList>
    </citation>
    <scope>NUCLEOTIDE SEQUENCE [LARGE SCALE GENOMIC DNA]</scope>
</reference>
<feature type="transmembrane region" description="Helical" evidence="1">
    <location>
        <begin position="23"/>
        <end position="44"/>
    </location>
</feature>